<sequence>MQPVCRYSSIALESATIHRVFTIADGSDTLNLSTSNGVSINTKLPHGQYDPKELAGSAKQAQQRAFGKAMSDPTVFKEDTTKAQLRTFPKQTVVLPVDLESNYTSTFTYEDGNIPASDINKFVTENPGTISFISATDDFEIKVVRVPVGEVAGVRVVSSTDLTILASTMVISVFSSDPLVAHVLNLPDLAAEDGSAIPAKSAGILNTATSA</sequence>
<protein>
    <submittedName>
        <fullName evidence="1">Uncharacterized protein</fullName>
    </submittedName>
</protein>
<dbReference type="Proteomes" id="UP000820818">
    <property type="component" value="Unassembled WGS sequence"/>
</dbReference>
<comment type="caution">
    <text evidence="1">The sequence shown here is derived from an EMBL/GenBank/DDBJ whole genome shotgun (WGS) entry which is preliminary data.</text>
</comment>
<keyword evidence="2" id="KW-1185">Reference proteome</keyword>
<name>A0AAD5KU64_9CRUS</name>
<dbReference type="EMBL" id="WJBH02000290">
    <property type="protein sequence ID" value="KAI9549605.1"/>
    <property type="molecule type" value="Genomic_DNA"/>
</dbReference>
<reference evidence="1" key="1">
    <citation type="submission" date="2022-05" db="EMBL/GenBank/DDBJ databases">
        <title>A multi-omics perspective on studying reproductive biology in Daphnia sinensis.</title>
        <authorList>
            <person name="Jia J."/>
        </authorList>
    </citation>
    <scope>NUCLEOTIDE SEQUENCE</scope>
    <source>
        <strain evidence="1">WSL</strain>
    </source>
</reference>
<organism evidence="1 2">
    <name type="scientific">Daphnia sinensis</name>
    <dbReference type="NCBI Taxonomy" id="1820382"/>
    <lineage>
        <taxon>Eukaryota</taxon>
        <taxon>Metazoa</taxon>
        <taxon>Ecdysozoa</taxon>
        <taxon>Arthropoda</taxon>
        <taxon>Crustacea</taxon>
        <taxon>Branchiopoda</taxon>
        <taxon>Diplostraca</taxon>
        <taxon>Cladocera</taxon>
        <taxon>Anomopoda</taxon>
        <taxon>Daphniidae</taxon>
        <taxon>Daphnia</taxon>
        <taxon>Daphnia similis group</taxon>
    </lineage>
</organism>
<gene>
    <name evidence="1" type="ORF">GHT06_003791</name>
</gene>
<evidence type="ECO:0000313" key="2">
    <source>
        <dbReference type="Proteomes" id="UP000820818"/>
    </source>
</evidence>
<evidence type="ECO:0000313" key="1">
    <source>
        <dbReference type="EMBL" id="KAI9549605.1"/>
    </source>
</evidence>
<proteinExistence type="predicted"/>
<accession>A0AAD5KU64</accession>
<dbReference type="AlphaFoldDB" id="A0AAD5KU64"/>